<organism evidence="1 2">
    <name type="scientific">Zalaria obscura</name>
    <dbReference type="NCBI Taxonomy" id="2024903"/>
    <lineage>
        <taxon>Eukaryota</taxon>
        <taxon>Fungi</taxon>
        <taxon>Dikarya</taxon>
        <taxon>Ascomycota</taxon>
        <taxon>Pezizomycotina</taxon>
        <taxon>Dothideomycetes</taxon>
        <taxon>Dothideomycetidae</taxon>
        <taxon>Dothideales</taxon>
        <taxon>Zalariaceae</taxon>
        <taxon>Zalaria</taxon>
    </lineage>
</organism>
<dbReference type="Proteomes" id="UP001320706">
    <property type="component" value="Unassembled WGS sequence"/>
</dbReference>
<comment type="caution">
    <text evidence="1">The sequence shown here is derived from an EMBL/GenBank/DDBJ whole genome shotgun (WGS) entry which is preliminary data.</text>
</comment>
<reference evidence="1" key="1">
    <citation type="submission" date="2024-02" db="EMBL/GenBank/DDBJ databases">
        <title>Metagenome Assembled Genome of Zalaria obscura JY119.</title>
        <authorList>
            <person name="Vighnesh L."/>
            <person name="Jagadeeshwari U."/>
            <person name="Venkata Ramana C."/>
            <person name="Sasikala C."/>
        </authorList>
    </citation>
    <scope>NUCLEOTIDE SEQUENCE</scope>
    <source>
        <strain evidence="1">JY119</strain>
    </source>
</reference>
<proteinExistence type="predicted"/>
<dbReference type="EMBL" id="JAMKPW020000014">
    <property type="protein sequence ID" value="KAK8211323.1"/>
    <property type="molecule type" value="Genomic_DNA"/>
</dbReference>
<keyword evidence="2" id="KW-1185">Reference proteome</keyword>
<evidence type="ECO:0000313" key="1">
    <source>
        <dbReference type="EMBL" id="KAK8211323.1"/>
    </source>
</evidence>
<name>A0ACC3SJ51_9PEZI</name>
<protein>
    <submittedName>
        <fullName evidence="1">Uncharacterized protein</fullName>
    </submittedName>
</protein>
<gene>
    <name evidence="1" type="ORF">M8818_003290</name>
</gene>
<sequence>MARFTLPWPSALLYTLFASSGAVAQATTATSTNAADGLSATSGSATVTAAASIGTATIDGTPTTYSVQFTVPAAADIGANVLPNIKDPEAVQAQDVCPGYTASGVQRTENGFTATLTLDGPACNVYGTDIEVLNLTVNVQTAHRLAINISPAYISAENATQYILSDELVHLPQQGVVQSDTQDIDLQFSWSNEPSFNFAVVRKSTGDVLFDSAGSVLVYENQFIEFVSQLPEDYNLYGLGERIHGLRLGNNFTATIYAADSGDPIDYNIYGSHPFYLDTRYYEVAENGTHTLLTGNASTDADYVSYSHGVYLRNAHGMDVLLQPTNITWRTLGGSIDLYFFDGPTQPEVTKQFQYGAIGLPAMQQYFTFGFHQCRWGYKNWTEVSDVVTNFRNFDIPLETIWTDIDYMFQYRDFQNDPNTFGYAEGQEFLATLHGNGQHYVPIVDSAIYIPNPNNASDNYTIYDNGHSMDVFLKNPDGSEYIGEVWPGYTVFPDWHTGNAVPWWTESMLSHHKNVPWDGIWIDMSEVSSFCIGSCGTYNLSLNPVHPGFSLPGEPGAVIYDYPEGFNITNSTEASSVLAASSSQSAASASANPPSTQTTPYFRSTVTPNVRNVNHPPYAINNVQGDLAVHAVSPNATHVDGTQEYDVHNLFGHQILNATYQALLSVFPGKRPFIIGRSTFSGSGKWAGHWGGDNASRFAYMFFSIPQALNFALFGIPMFGVDTCGFNGNSDEELCNRWMQLSAFFPFYRNHNVLSANSQEPYVWASVAEATKTAMQIRYSLLPYMYTLFYLAHSTGSTVMRALAWEFPNDPSLAAADRQFLLGPSLMIAPVLTQGATTVDAVFPGLKNGEVWYDWYTQSAVDAQAGQNTTLDAPLGHIPVFIRGGSVLPQQEALYTTAESRNSSWSIIAALGAEGSATGLLYVDDGESVEPSSTLLVDFTATGGSLYASARGTYVDGNALANVTVLGVGSQPGNVTLNGQVVGSGVSYNATSKVLKVVGLESLTGMGAWAADWVLSW</sequence>
<evidence type="ECO:0000313" key="2">
    <source>
        <dbReference type="Proteomes" id="UP001320706"/>
    </source>
</evidence>
<accession>A0ACC3SJ51</accession>